<dbReference type="PROSITE" id="PS00107">
    <property type="entry name" value="PROTEIN_KINASE_ATP"/>
    <property type="match status" value="1"/>
</dbReference>
<dbReference type="Gene3D" id="3.30.200.20">
    <property type="entry name" value="Phosphorylase Kinase, domain 1"/>
    <property type="match status" value="1"/>
</dbReference>
<reference evidence="18 19" key="1">
    <citation type="journal article" date="2018" name="Front. Microbiol.">
        <title>Genome-Wide Analysis of Corynespora cassiicola Leaf Fall Disease Putative Effectors.</title>
        <authorList>
            <person name="Lopez D."/>
            <person name="Ribeiro S."/>
            <person name="Label P."/>
            <person name="Fumanal B."/>
            <person name="Venisse J.S."/>
            <person name="Kohler A."/>
            <person name="de Oliveira R.R."/>
            <person name="Labutti K."/>
            <person name="Lipzen A."/>
            <person name="Lail K."/>
            <person name="Bauer D."/>
            <person name="Ohm R.A."/>
            <person name="Barry K.W."/>
            <person name="Spatafora J."/>
            <person name="Grigoriev I.V."/>
            <person name="Martin F.M."/>
            <person name="Pujade-Renaud V."/>
        </authorList>
    </citation>
    <scope>NUCLEOTIDE SEQUENCE [LARGE SCALE GENOMIC DNA]</scope>
    <source>
        <strain evidence="18 19">Philippines</strain>
    </source>
</reference>
<feature type="binding site" evidence="14">
    <location>
        <position position="35"/>
    </location>
    <ligand>
        <name>ATP</name>
        <dbReference type="ChEBI" id="CHEBI:30616"/>
    </ligand>
</feature>
<keyword evidence="19" id="KW-1185">Reference proteome</keyword>
<dbReference type="InterPro" id="IPR009060">
    <property type="entry name" value="UBA-like_sf"/>
</dbReference>
<dbReference type="Gene3D" id="3.20.20.80">
    <property type="entry name" value="Glycosidases"/>
    <property type="match status" value="1"/>
</dbReference>
<keyword evidence="8 14" id="KW-0067">ATP-binding</keyword>
<keyword evidence="4" id="KW-0597">Phosphoprotein</keyword>
<dbReference type="EC" id="2.7.11.22" evidence="2"/>
<keyword evidence="6 14" id="KW-0547">Nucleotide-binding</keyword>
<evidence type="ECO:0000259" key="16">
    <source>
        <dbReference type="PROSITE" id="PS50030"/>
    </source>
</evidence>
<feature type="domain" description="GH18" evidence="17">
    <location>
        <begin position="359"/>
        <end position="666"/>
    </location>
</feature>
<evidence type="ECO:0000256" key="5">
    <source>
        <dbReference type="ARBA" id="ARBA00022679"/>
    </source>
</evidence>
<feature type="domain" description="Protein kinase" evidence="15">
    <location>
        <begin position="4"/>
        <end position="319"/>
    </location>
</feature>
<comment type="catalytic activity">
    <reaction evidence="10">
        <text>L-threonyl-[protein] + ATP = O-phospho-L-threonyl-[protein] + ADP + H(+)</text>
        <dbReference type="Rhea" id="RHEA:46608"/>
        <dbReference type="Rhea" id="RHEA-COMP:11060"/>
        <dbReference type="Rhea" id="RHEA-COMP:11605"/>
        <dbReference type="ChEBI" id="CHEBI:15378"/>
        <dbReference type="ChEBI" id="CHEBI:30013"/>
        <dbReference type="ChEBI" id="CHEBI:30616"/>
        <dbReference type="ChEBI" id="CHEBI:61977"/>
        <dbReference type="ChEBI" id="CHEBI:456216"/>
        <dbReference type="EC" id="2.7.11.22"/>
    </reaction>
</comment>
<dbReference type="PROSITE" id="PS50030">
    <property type="entry name" value="UBA"/>
    <property type="match status" value="1"/>
</dbReference>
<dbReference type="SMART" id="SM00165">
    <property type="entry name" value="UBA"/>
    <property type="match status" value="1"/>
</dbReference>
<dbReference type="PROSITE" id="PS00108">
    <property type="entry name" value="PROTEIN_KINASE_ST"/>
    <property type="match status" value="1"/>
</dbReference>
<dbReference type="Gene3D" id="1.10.510.10">
    <property type="entry name" value="Transferase(Phosphotransferase) domain 1"/>
    <property type="match status" value="1"/>
</dbReference>
<gene>
    <name evidence="18" type="ORF">BS50DRAFT_541206</name>
</gene>
<keyword evidence="5" id="KW-0808">Transferase</keyword>
<name>A0A2T2PC86_CORCC</name>
<dbReference type="GO" id="GO:0030332">
    <property type="term" value="F:cyclin binding"/>
    <property type="evidence" value="ECO:0007669"/>
    <property type="project" value="TreeGrafter"/>
</dbReference>
<dbReference type="InterPro" id="IPR008271">
    <property type="entry name" value="Ser/Thr_kinase_AS"/>
</dbReference>
<dbReference type="CDD" id="cd14309">
    <property type="entry name" value="UBA_scDdi1_like"/>
    <property type="match status" value="1"/>
</dbReference>
<dbReference type="SMART" id="SM00220">
    <property type="entry name" value="S_TKc"/>
    <property type="match status" value="1"/>
</dbReference>
<dbReference type="GO" id="GO:0000307">
    <property type="term" value="C:cyclin-dependent protein kinase holoenzyme complex"/>
    <property type="evidence" value="ECO:0007669"/>
    <property type="project" value="TreeGrafter"/>
</dbReference>
<dbReference type="GO" id="GO:0007165">
    <property type="term" value="P:signal transduction"/>
    <property type="evidence" value="ECO:0007669"/>
    <property type="project" value="TreeGrafter"/>
</dbReference>
<evidence type="ECO:0000256" key="2">
    <source>
        <dbReference type="ARBA" id="ARBA00012425"/>
    </source>
</evidence>
<dbReference type="GO" id="GO:0010468">
    <property type="term" value="P:regulation of gene expression"/>
    <property type="evidence" value="ECO:0007669"/>
    <property type="project" value="TreeGrafter"/>
</dbReference>
<dbReference type="GO" id="GO:0005737">
    <property type="term" value="C:cytoplasm"/>
    <property type="evidence" value="ECO:0007669"/>
    <property type="project" value="TreeGrafter"/>
</dbReference>
<dbReference type="GO" id="GO:0005975">
    <property type="term" value="P:carbohydrate metabolic process"/>
    <property type="evidence" value="ECO:0007669"/>
    <property type="project" value="InterPro"/>
</dbReference>
<dbReference type="CDD" id="cd07835">
    <property type="entry name" value="STKc_CDK1_CdkB_like"/>
    <property type="match status" value="1"/>
</dbReference>
<evidence type="ECO:0000256" key="7">
    <source>
        <dbReference type="ARBA" id="ARBA00022777"/>
    </source>
</evidence>
<evidence type="ECO:0000256" key="13">
    <source>
        <dbReference type="ARBA" id="ARBA00065691"/>
    </source>
</evidence>
<evidence type="ECO:0000313" key="19">
    <source>
        <dbReference type="Proteomes" id="UP000240883"/>
    </source>
</evidence>
<dbReference type="FunFam" id="3.30.200.20:FF:000027">
    <property type="entry name" value="Putative Cyclin-dependent kinase 1"/>
    <property type="match status" value="1"/>
</dbReference>
<dbReference type="Pfam" id="PF00069">
    <property type="entry name" value="Pkinase"/>
    <property type="match status" value="1"/>
</dbReference>
<feature type="domain" description="UBA" evidence="16">
    <location>
        <begin position="715"/>
        <end position="755"/>
    </location>
</feature>
<dbReference type="SUPFAM" id="SSF51445">
    <property type="entry name" value="(Trans)glycosidases"/>
    <property type="match status" value="1"/>
</dbReference>
<comment type="similarity">
    <text evidence="1">Belongs to the protein kinase superfamily. CMGC Ser/Thr protein kinase family. CDC2/CDKX subfamily.</text>
</comment>
<organism evidence="18 19">
    <name type="scientific">Corynespora cassiicola Philippines</name>
    <dbReference type="NCBI Taxonomy" id="1448308"/>
    <lineage>
        <taxon>Eukaryota</taxon>
        <taxon>Fungi</taxon>
        <taxon>Dikarya</taxon>
        <taxon>Ascomycota</taxon>
        <taxon>Pezizomycotina</taxon>
        <taxon>Dothideomycetes</taxon>
        <taxon>Pleosporomycetidae</taxon>
        <taxon>Pleosporales</taxon>
        <taxon>Corynesporascaceae</taxon>
        <taxon>Corynespora</taxon>
    </lineage>
</organism>
<dbReference type="STRING" id="1448308.A0A2T2PC86"/>
<dbReference type="InterPro" id="IPR017441">
    <property type="entry name" value="Protein_kinase_ATP_BS"/>
</dbReference>
<evidence type="ECO:0000256" key="14">
    <source>
        <dbReference type="PROSITE-ProRule" id="PRU10141"/>
    </source>
</evidence>
<evidence type="ECO:0000256" key="4">
    <source>
        <dbReference type="ARBA" id="ARBA00022553"/>
    </source>
</evidence>
<dbReference type="PROSITE" id="PS50011">
    <property type="entry name" value="PROTEIN_KINASE_DOM"/>
    <property type="match status" value="1"/>
</dbReference>
<dbReference type="GO" id="GO:0000082">
    <property type="term" value="P:G1/S transition of mitotic cell cycle"/>
    <property type="evidence" value="ECO:0007669"/>
    <property type="project" value="TreeGrafter"/>
</dbReference>
<dbReference type="OrthoDB" id="1732493at2759"/>
<dbReference type="GO" id="GO:0005524">
    <property type="term" value="F:ATP binding"/>
    <property type="evidence" value="ECO:0007669"/>
    <property type="project" value="UniProtKB-UniRule"/>
</dbReference>
<dbReference type="Pfam" id="PF00627">
    <property type="entry name" value="UBA"/>
    <property type="match status" value="1"/>
</dbReference>
<dbReference type="GO" id="GO:0005634">
    <property type="term" value="C:nucleus"/>
    <property type="evidence" value="ECO:0007669"/>
    <property type="project" value="TreeGrafter"/>
</dbReference>
<evidence type="ECO:0000256" key="9">
    <source>
        <dbReference type="ARBA" id="ARBA00039266"/>
    </source>
</evidence>
<keyword evidence="3" id="KW-0723">Serine/threonine-protein kinase</keyword>
<dbReference type="GO" id="GO:0010389">
    <property type="term" value="P:regulation of G2/M transition of mitotic cell cycle"/>
    <property type="evidence" value="ECO:0007669"/>
    <property type="project" value="TreeGrafter"/>
</dbReference>
<protein>
    <recommendedName>
        <fullName evidence="9">Cyclin-dependent kinase 1</fullName>
        <ecNumber evidence="2">2.7.11.22</ecNumber>
    </recommendedName>
</protein>
<evidence type="ECO:0000256" key="6">
    <source>
        <dbReference type="ARBA" id="ARBA00022741"/>
    </source>
</evidence>
<dbReference type="InterPro" id="IPR011009">
    <property type="entry name" value="Kinase-like_dom_sf"/>
</dbReference>
<dbReference type="InterPro" id="IPR001223">
    <property type="entry name" value="Glyco_hydro18_cat"/>
</dbReference>
<dbReference type="GO" id="GO:0004693">
    <property type="term" value="F:cyclin-dependent protein serine/threonine kinase activity"/>
    <property type="evidence" value="ECO:0007669"/>
    <property type="project" value="UniProtKB-EC"/>
</dbReference>
<evidence type="ECO:0000256" key="8">
    <source>
        <dbReference type="ARBA" id="ARBA00022840"/>
    </source>
</evidence>
<dbReference type="PANTHER" id="PTHR24056:SF254">
    <property type="entry name" value="CYCLIN-DEPENDENT KINASE 2"/>
    <property type="match status" value="1"/>
</dbReference>
<evidence type="ECO:0000259" key="15">
    <source>
        <dbReference type="PROSITE" id="PS50011"/>
    </source>
</evidence>
<comment type="catalytic activity">
    <reaction evidence="11">
        <text>L-seryl-[protein] + ATP = O-phospho-L-seryl-[protein] + ADP + H(+)</text>
        <dbReference type="Rhea" id="RHEA:17989"/>
        <dbReference type="Rhea" id="RHEA-COMP:9863"/>
        <dbReference type="Rhea" id="RHEA-COMP:11604"/>
        <dbReference type="ChEBI" id="CHEBI:15378"/>
        <dbReference type="ChEBI" id="CHEBI:29999"/>
        <dbReference type="ChEBI" id="CHEBI:30616"/>
        <dbReference type="ChEBI" id="CHEBI:83421"/>
        <dbReference type="ChEBI" id="CHEBI:456216"/>
        <dbReference type="EC" id="2.7.11.22"/>
    </reaction>
</comment>
<dbReference type="InterPro" id="IPR000719">
    <property type="entry name" value="Prot_kinase_dom"/>
</dbReference>
<dbReference type="SUPFAM" id="SSF56112">
    <property type="entry name" value="Protein kinase-like (PK-like)"/>
    <property type="match status" value="1"/>
</dbReference>
<comment type="subunit">
    <text evidence="13">Forms a stable but non-covalent complex with a regulatory subunit and with a cyclin. Interacts with cks-1.</text>
</comment>
<evidence type="ECO:0000256" key="1">
    <source>
        <dbReference type="ARBA" id="ARBA00006485"/>
    </source>
</evidence>
<dbReference type="Gene3D" id="1.10.8.10">
    <property type="entry name" value="DNA helicase RuvA subunit, C-terminal domain"/>
    <property type="match status" value="1"/>
</dbReference>
<keyword evidence="7 18" id="KW-0418">Kinase</keyword>
<sequence length="758" mass="83394">MENYQKMEKVGEGTYGVVYKARDLTTKDHRIVALKKIRLEAEDEGVPSTAIREISLLKEMNDPNIVRLLNIVHADGHKLYLVFEYLDLDLKKYMEALPVSQGGRGKPLPEGVGKDLAHFGLGPDMVRKFMKQLCEGVRYCHAHRVLHRDLKPQNLLIDKDANLKLADFGLARAFGVPLRTYTHEVVTLWYRAPEILLGGRQYSTGVDMWSVGCIFAEMCTRKPLFPGDSEIDEIFKIFRILGTPTEQEWPGVTSFPDFKPSFPKWNRTDIASTVTNLDDYGLDLLDALLVYDPAGRISAKQTVQGSGRSVRRAPLQPYERGALPRYQKGSGDWSCHGHFHSTRAMPPTAPKLLPPDQGPRLIVYHQTIHDGAGNYHSLLPLLTNNTGISHVIVAAIHLNEGPGNITLNDHAPDDKRFQQLWGEVKWVQGSGVKVLGMLGGAAKGSYERLSGSNEQFEAYYRPLQAMVARHGLNGLDLDVEEVTSLQSITRLISRLRADFGADFLITLAPVATALLPDPKIPPHLRPPRPALTEANSPLPNPLHPTLPHLSGFSYPELECSVFGREIAWYNTQFYCGWGDAGSTAWYDAIVSAGWKPSKVVLGVVTNPGNGAGHVPVDKLGDVCARLREKYRDVGGGFGGVMGWEYFNSGDCEGDLVHITGLDIGNDTVQAGWVGALGRVLRTQDPPRPEAGRPQLAITPEQVRQIVGGLSSARAPWPEESVESLVVLGFSRQEAVAALNATDGNVDMAAGFLFDQYPG</sequence>
<dbReference type="EMBL" id="KZ678128">
    <property type="protein sequence ID" value="PSN75281.1"/>
    <property type="molecule type" value="Genomic_DNA"/>
</dbReference>
<dbReference type="FunFam" id="1.10.510.10:FF:000706">
    <property type="entry name" value="Cyclin-dependent kinase 1"/>
    <property type="match status" value="1"/>
</dbReference>
<accession>A0A2T2PC86</accession>
<dbReference type="SUPFAM" id="SSF46934">
    <property type="entry name" value="UBA-like"/>
    <property type="match status" value="1"/>
</dbReference>
<evidence type="ECO:0000259" key="17">
    <source>
        <dbReference type="PROSITE" id="PS51910"/>
    </source>
</evidence>
<comment type="function">
    <text evidence="12">Plays a key role in the control of the eukaryotic cell cycle. Required for entry into S-phase and mitosis. Acts as a component of the kinase complex that phosphorylates the repetitive C-terminus of RNA polymerase II. May function in concert with npp-16 to arrest prophase blastomeres in response to anoxia.</text>
</comment>
<evidence type="ECO:0000256" key="10">
    <source>
        <dbReference type="ARBA" id="ARBA00047811"/>
    </source>
</evidence>
<dbReference type="AlphaFoldDB" id="A0A2T2PC86"/>
<evidence type="ECO:0000256" key="12">
    <source>
        <dbReference type="ARBA" id="ARBA00054104"/>
    </source>
</evidence>
<dbReference type="PROSITE" id="PS51910">
    <property type="entry name" value="GH18_2"/>
    <property type="match status" value="1"/>
</dbReference>
<dbReference type="Proteomes" id="UP000240883">
    <property type="component" value="Unassembled WGS sequence"/>
</dbReference>
<evidence type="ECO:0000256" key="3">
    <source>
        <dbReference type="ARBA" id="ARBA00022527"/>
    </source>
</evidence>
<proteinExistence type="inferred from homology"/>
<dbReference type="InterPro" id="IPR050108">
    <property type="entry name" value="CDK"/>
</dbReference>
<evidence type="ECO:0000313" key="18">
    <source>
        <dbReference type="EMBL" id="PSN75281.1"/>
    </source>
</evidence>
<dbReference type="InterPro" id="IPR015940">
    <property type="entry name" value="UBA"/>
</dbReference>
<dbReference type="InterPro" id="IPR017853">
    <property type="entry name" value="GH"/>
</dbReference>
<evidence type="ECO:0000256" key="11">
    <source>
        <dbReference type="ARBA" id="ARBA00048367"/>
    </source>
</evidence>
<dbReference type="PANTHER" id="PTHR24056">
    <property type="entry name" value="CELL DIVISION PROTEIN KINASE"/>
    <property type="match status" value="1"/>
</dbReference>
<dbReference type="Pfam" id="PF00704">
    <property type="entry name" value="Glyco_hydro_18"/>
    <property type="match status" value="1"/>
</dbReference>